<accession>A0ABS9KVV2</accession>
<dbReference type="Pfam" id="PF00675">
    <property type="entry name" value="Peptidase_M16"/>
    <property type="match status" value="1"/>
</dbReference>
<dbReference type="InterPro" id="IPR011765">
    <property type="entry name" value="Pept_M16_N"/>
</dbReference>
<protein>
    <submittedName>
        <fullName evidence="4">Insulinase family protein</fullName>
    </submittedName>
</protein>
<evidence type="ECO:0000256" key="1">
    <source>
        <dbReference type="SAM" id="SignalP"/>
    </source>
</evidence>
<name>A0ABS9KVV2_9BACT</name>
<dbReference type="EMBL" id="JAKLTR010000013">
    <property type="protein sequence ID" value="MCG2616499.1"/>
    <property type="molecule type" value="Genomic_DNA"/>
</dbReference>
<feature type="domain" description="Peptidase M16 N-terminal" evidence="2">
    <location>
        <begin position="43"/>
        <end position="179"/>
    </location>
</feature>
<dbReference type="InterPro" id="IPR050361">
    <property type="entry name" value="MPP/UQCRC_Complex"/>
</dbReference>
<evidence type="ECO:0000313" key="4">
    <source>
        <dbReference type="EMBL" id="MCG2616499.1"/>
    </source>
</evidence>
<dbReference type="InterPro" id="IPR007863">
    <property type="entry name" value="Peptidase_M16_C"/>
</dbReference>
<feature type="signal peptide" evidence="1">
    <location>
        <begin position="1"/>
        <end position="22"/>
    </location>
</feature>
<dbReference type="Pfam" id="PF05193">
    <property type="entry name" value="Peptidase_M16_C"/>
    <property type="match status" value="1"/>
</dbReference>
<keyword evidence="1" id="KW-0732">Signal</keyword>
<comment type="caution">
    <text evidence="4">The sequence shown here is derived from an EMBL/GenBank/DDBJ whole genome shotgun (WGS) entry which is preliminary data.</text>
</comment>
<dbReference type="InterPro" id="IPR011249">
    <property type="entry name" value="Metalloenz_LuxS/M16"/>
</dbReference>
<evidence type="ECO:0000259" key="2">
    <source>
        <dbReference type="Pfam" id="PF00675"/>
    </source>
</evidence>
<dbReference type="PANTHER" id="PTHR11851">
    <property type="entry name" value="METALLOPROTEASE"/>
    <property type="match status" value="1"/>
</dbReference>
<dbReference type="SUPFAM" id="SSF63411">
    <property type="entry name" value="LuxS/MPP-like metallohydrolase"/>
    <property type="match status" value="2"/>
</dbReference>
<dbReference type="Proteomes" id="UP001165367">
    <property type="component" value="Unassembled WGS sequence"/>
</dbReference>
<evidence type="ECO:0000259" key="3">
    <source>
        <dbReference type="Pfam" id="PF05193"/>
    </source>
</evidence>
<feature type="domain" description="Peptidase M16 C-terminal" evidence="3">
    <location>
        <begin position="190"/>
        <end position="356"/>
    </location>
</feature>
<dbReference type="Gene3D" id="3.30.830.10">
    <property type="entry name" value="Metalloenzyme, LuxS/M16 peptidase-like"/>
    <property type="match status" value="2"/>
</dbReference>
<gene>
    <name evidence="4" type="ORF">LZZ85_19520</name>
</gene>
<organism evidence="4 5">
    <name type="scientific">Terrimonas ginsenosidimutans</name>
    <dbReference type="NCBI Taxonomy" id="2908004"/>
    <lineage>
        <taxon>Bacteria</taxon>
        <taxon>Pseudomonadati</taxon>
        <taxon>Bacteroidota</taxon>
        <taxon>Chitinophagia</taxon>
        <taxon>Chitinophagales</taxon>
        <taxon>Chitinophagaceae</taxon>
        <taxon>Terrimonas</taxon>
    </lineage>
</organism>
<keyword evidence="5" id="KW-1185">Reference proteome</keyword>
<reference evidence="4" key="1">
    <citation type="submission" date="2022-01" db="EMBL/GenBank/DDBJ databases">
        <authorList>
            <person name="Jo J.-H."/>
            <person name="Im W.-T."/>
        </authorList>
    </citation>
    <scope>NUCLEOTIDE SEQUENCE</scope>
    <source>
        <strain evidence="4">NA20</strain>
    </source>
</reference>
<feature type="chain" id="PRO_5045568698" evidence="1">
    <location>
        <begin position="23"/>
        <end position="446"/>
    </location>
</feature>
<evidence type="ECO:0000313" key="5">
    <source>
        <dbReference type="Proteomes" id="UP001165367"/>
    </source>
</evidence>
<dbReference type="RefSeq" id="WP_237875035.1">
    <property type="nucleotide sequence ID" value="NZ_JAKLTR010000013.1"/>
</dbReference>
<sequence length="446" mass="48741">MKKILQYTYVLLAMVAPFAASAQQAKPYDMMVNGVKVIVQPSGNDIVVIQTVVKGGVQNYPADKAGIENLALTALTECGTLKDDKNSFKDKLDKVSAYVSGGSSMDYGSFNLNCIKSDLDAVWPLYVDALTVPKFDAKEFERIKQDAINNIRSTESSPDNAINKLAKQTAFAGTSYAKEPRGTVATITALTQAETKKYWESTFTKSRIVIIVVADLDKASIEAKVKELLAKVPAGAAFAGQKKNYTPAANTFKAEERANATNYVRGIASGPLPGTPDYTAFSLAMSIFASKHFLEVRSKHGLSYAPQAWFNGGNTSYASLSVTTTEPDKYIAVARGLIDKIKKDGFTADELKNEKTGFLTGIYYRNETNEAQASSMAANEVLHGDWKRSITIKEAVDKVTLQQLNAAFNKYMNNITWVYQGDPKKVTATMYTQKETPAMPAEKKAF</sequence>
<proteinExistence type="predicted"/>